<keyword evidence="3" id="KW-0175">Coiled coil</keyword>
<sequence length="138" mass="13452">MTQNPFDALGGDAGGLGGLDLGALLQQAQQMQDQLADAQQRLADATVDGSVAGGAVTVTLTGAGELTAVTITPDALDGTDADALSDLGDLIVAAARDARSKVDELAEQLLGPLAGGGMPDLGLPGMGGPGQAPGQLGF</sequence>
<dbReference type="EMBL" id="JBHTLX010000012">
    <property type="protein sequence ID" value="MFD1248122.1"/>
    <property type="molecule type" value="Genomic_DNA"/>
</dbReference>
<keyword evidence="2" id="KW-0963">Cytoplasm</keyword>
<evidence type="ECO:0000256" key="2">
    <source>
        <dbReference type="HAMAP-Rule" id="MF_00274"/>
    </source>
</evidence>
<comment type="caution">
    <text evidence="4">The sequence shown here is derived from an EMBL/GenBank/DDBJ whole genome shotgun (WGS) entry which is preliminary data.</text>
</comment>
<protein>
    <recommendedName>
        <fullName evidence="2">Nucleoid-associated protein ACFQ3F_10005</fullName>
    </recommendedName>
</protein>
<name>A0ABW3VZU1_9ACTN</name>
<reference evidence="5" key="1">
    <citation type="journal article" date="2019" name="Int. J. Syst. Evol. Microbiol.">
        <title>The Global Catalogue of Microorganisms (GCM) 10K type strain sequencing project: providing services to taxonomists for standard genome sequencing and annotation.</title>
        <authorList>
            <consortium name="The Broad Institute Genomics Platform"/>
            <consortium name="The Broad Institute Genome Sequencing Center for Infectious Disease"/>
            <person name="Wu L."/>
            <person name="Ma J."/>
        </authorList>
    </citation>
    <scope>NUCLEOTIDE SEQUENCE [LARGE SCALE GENOMIC DNA]</scope>
    <source>
        <strain evidence="5">CCUG 52478</strain>
    </source>
</reference>
<dbReference type="SUPFAM" id="SSF82607">
    <property type="entry name" value="YbaB-like"/>
    <property type="match status" value="1"/>
</dbReference>
<dbReference type="InterPro" id="IPR004401">
    <property type="entry name" value="YbaB/EbfC"/>
</dbReference>
<dbReference type="InterPro" id="IPR036894">
    <property type="entry name" value="YbaB-like_sf"/>
</dbReference>
<dbReference type="PANTHER" id="PTHR33449">
    <property type="entry name" value="NUCLEOID-ASSOCIATED PROTEIN YBAB"/>
    <property type="match status" value="1"/>
</dbReference>
<dbReference type="Proteomes" id="UP001597229">
    <property type="component" value="Unassembled WGS sequence"/>
</dbReference>
<gene>
    <name evidence="4" type="ORF">ACFQ3F_10005</name>
</gene>
<dbReference type="RefSeq" id="WP_367918669.1">
    <property type="nucleotide sequence ID" value="NZ_BAABAC010000013.1"/>
</dbReference>
<dbReference type="PANTHER" id="PTHR33449:SF1">
    <property type="entry name" value="NUCLEOID-ASSOCIATED PROTEIN YBAB"/>
    <property type="match status" value="1"/>
</dbReference>
<feature type="coiled-coil region" evidence="3">
    <location>
        <begin position="21"/>
        <end position="48"/>
    </location>
</feature>
<comment type="subunit">
    <text evidence="2">Homodimer.</text>
</comment>
<dbReference type="Pfam" id="PF02575">
    <property type="entry name" value="YbaB_DNA_bd"/>
    <property type="match status" value="1"/>
</dbReference>
<comment type="similarity">
    <text evidence="2">Belongs to the YbaB/EbfC family.</text>
</comment>
<dbReference type="NCBIfam" id="TIGR00103">
    <property type="entry name" value="DNA_YbaB_EbfC"/>
    <property type="match status" value="1"/>
</dbReference>
<organism evidence="4 5">
    <name type="scientific">Nocardioides ginsengisoli</name>
    <dbReference type="NCBI Taxonomy" id="363868"/>
    <lineage>
        <taxon>Bacteria</taxon>
        <taxon>Bacillati</taxon>
        <taxon>Actinomycetota</taxon>
        <taxon>Actinomycetes</taxon>
        <taxon>Propionibacteriales</taxon>
        <taxon>Nocardioidaceae</taxon>
        <taxon>Nocardioides</taxon>
    </lineage>
</organism>
<dbReference type="HAMAP" id="MF_00274">
    <property type="entry name" value="DNA_YbaB_EbfC"/>
    <property type="match status" value="1"/>
</dbReference>
<comment type="function">
    <text evidence="2">Binds to DNA and alters its conformation. May be involved in regulation of gene expression, nucleoid organization and DNA protection.</text>
</comment>
<evidence type="ECO:0000313" key="5">
    <source>
        <dbReference type="Proteomes" id="UP001597229"/>
    </source>
</evidence>
<keyword evidence="5" id="KW-1185">Reference proteome</keyword>
<keyword evidence="1 2" id="KW-0238">DNA-binding</keyword>
<proteinExistence type="inferred from homology"/>
<dbReference type="Gene3D" id="3.30.1310.10">
    <property type="entry name" value="Nucleoid-associated protein YbaB-like domain"/>
    <property type="match status" value="1"/>
</dbReference>
<evidence type="ECO:0000313" key="4">
    <source>
        <dbReference type="EMBL" id="MFD1248122.1"/>
    </source>
</evidence>
<evidence type="ECO:0000256" key="1">
    <source>
        <dbReference type="ARBA" id="ARBA00023125"/>
    </source>
</evidence>
<evidence type="ECO:0000256" key="3">
    <source>
        <dbReference type="SAM" id="Coils"/>
    </source>
</evidence>
<comment type="subcellular location">
    <subcellularLocation>
        <location evidence="2">Cytoplasm</location>
        <location evidence="2">Nucleoid</location>
    </subcellularLocation>
</comment>
<accession>A0ABW3VZU1</accession>